<dbReference type="Gene3D" id="2.130.10.10">
    <property type="entry name" value="YVTN repeat-like/Quinoprotein amine dehydrogenase"/>
    <property type="match status" value="1"/>
</dbReference>
<reference evidence="2" key="1">
    <citation type="submission" date="2019-12" db="EMBL/GenBank/DDBJ databases">
        <title>Genome sequencing and annotation of Brassica cretica.</title>
        <authorList>
            <person name="Studholme D.J."/>
            <person name="Sarris P."/>
        </authorList>
    </citation>
    <scope>NUCLEOTIDE SEQUENCE</scope>
    <source>
        <strain evidence="2">PFS-109/04</strain>
        <tissue evidence="2">Leaf</tissue>
    </source>
</reference>
<evidence type="ECO:0000256" key="1">
    <source>
        <dbReference type="ARBA" id="ARBA00038344"/>
    </source>
</evidence>
<protein>
    <recommendedName>
        <fullName evidence="4">Anaphase-promoting complex subunit 4 WD40 domain-containing protein</fullName>
    </recommendedName>
</protein>
<dbReference type="InterPro" id="IPR015943">
    <property type="entry name" value="WD40/YVTN_repeat-like_dom_sf"/>
</dbReference>
<name>A0A8S9MTU2_BRACR</name>
<organism evidence="2 3">
    <name type="scientific">Brassica cretica</name>
    <name type="common">Mustard</name>
    <dbReference type="NCBI Taxonomy" id="69181"/>
    <lineage>
        <taxon>Eukaryota</taxon>
        <taxon>Viridiplantae</taxon>
        <taxon>Streptophyta</taxon>
        <taxon>Embryophyta</taxon>
        <taxon>Tracheophyta</taxon>
        <taxon>Spermatophyta</taxon>
        <taxon>Magnoliopsida</taxon>
        <taxon>eudicotyledons</taxon>
        <taxon>Gunneridae</taxon>
        <taxon>Pentapetalae</taxon>
        <taxon>rosids</taxon>
        <taxon>malvids</taxon>
        <taxon>Brassicales</taxon>
        <taxon>Brassicaceae</taxon>
        <taxon>Brassiceae</taxon>
        <taxon>Brassica</taxon>
    </lineage>
</organism>
<dbReference type="GO" id="GO:0043161">
    <property type="term" value="P:proteasome-mediated ubiquitin-dependent protein catabolic process"/>
    <property type="evidence" value="ECO:0007669"/>
    <property type="project" value="TreeGrafter"/>
</dbReference>
<evidence type="ECO:0000313" key="2">
    <source>
        <dbReference type="EMBL" id="KAF3484899.1"/>
    </source>
</evidence>
<dbReference type="PANTHER" id="PTHR22852">
    <property type="entry name" value="LETHAL 2 DENTICLELESS PROTEIN RETINOIC ACID-REGULATED NUCLEAR MATRIX-ASSOCIATED PROTEIN"/>
    <property type="match status" value="1"/>
</dbReference>
<dbReference type="EMBL" id="QGKX02002183">
    <property type="protein sequence ID" value="KAF3484899.1"/>
    <property type="molecule type" value="Genomic_DNA"/>
</dbReference>
<dbReference type="AlphaFoldDB" id="A0A8S9MTU2"/>
<dbReference type="GO" id="GO:0005634">
    <property type="term" value="C:nucleus"/>
    <property type="evidence" value="ECO:0007669"/>
    <property type="project" value="TreeGrafter"/>
</dbReference>
<dbReference type="SMART" id="SM00320">
    <property type="entry name" value="WD40"/>
    <property type="match status" value="5"/>
</dbReference>
<dbReference type="Pfam" id="PF00400">
    <property type="entry name" value="WD40"/>
    <property type="match status" value="3"/>
</dbReference>
<dbReference type="PANTHER" id="PTHR22852:SF1">
    <property type="entry name" value="(RAPE) HYPOTHETICAL PROTEIN"/>
    <property type="match status" value="1"/>
</dbReference>
<dbReference type="Proteomes" id="UP000712600">
    <property type="component" value="Unassembled WGS sequence"/>
</dbReference>
<gene>
    <name evidence="2" type="ORF">F2Q69_00055904</name>
</gene>
<comment type="similarity">
    <text evidence="1">Belongs to the WD repeat cdt2 family.</text>
</comment>
<dbReference type="SUPFAM" id="SSF50978">
    <property type="entry name" value="WD40 repeat-like"/>
    <property type="match status" value="1"/>
</dbReference>
<evidence type="ECO:0000313" key="3">
    <source>
        <dbReference type="Proteomes" id="UP000712600"/>
    </source>
</evidence>
<accession>A0A8S9MTU2</accession>
<dbReference type="InterPro" id="IPR001680">
    <property type="entry name" value="WD40_rpt"/>
</dbReference>
<dbReference type="InterPro" id="IPR036322">
    <property type="entry name" value="WD40_repeat_dom_sf"/>
</dbReference>
<dbReference type="InterPro" id="IPR051865">
    <property type="entry name" value="WD-repeat_CDT2_adapter"/>
</dbReference>
<sequence length="277" mass="30419">MENSRSRSVFVDIGLRELNGFRVRKRPFFADSELVCREIAGVAVEHDGYRTPPLAVSFCKSSRNSQVFAVSDEDGHVSLFNSNHKFASSATHQENTGLISLLPAASSSITSVLYLKDEITIATAGAPDSALKFWDTRKLKVPIAQASPQSDTTNNKEKRAHGIVSLSQDSSGTFLTASCKDNRIYLYNILQLDKGPVQSFSGCRIDSFFIRTMISLDGEHILSGSSDGNAYIWQVNKPHVDPTVLKGHDKEVTAVDWSQSEIGKVVTASDDFTLQKQ</sequence>
<proteinExistence type="inferred from homology"/>
<comment type="caution">
    <text evidence="2">The sequence shown here is derived from an EMBL/GenBank/DDBJ whole genome shotgun (WGS) entry which is preliminary data.</text>
</comment>
<evidence type="ECO:0008006" key="4">
    <source>
        <dbReference type="Google" id="ProtNLM"/>
    </source>
</evidence>
<dbReference type="GO" id="GO:0030674">
    <property type="term" value="F:protein-macromolecule adaptor activity"/>
    <property type="evidence" value="ECO:0007669"/>
    <property type="project" value="TreeGrafter"/>
</dbReference>